<gene>
    <name evidence="3" type="ORF">QP029_12295</name>
</gene>
<dbReference type="RefSeq" id="WP_284874552.1">
    <property type="nucleotide sequence ID" value="NZ_CP126970.1"/>
</dbReference>
<accession>A0ABY8VK69</accession>
<keyword evidence="4" id="KW-1185">Reference proteome</keyword>
<keyword evidence="1" id="KW-0812">Transmembrane</keyword>
<proteinExistence type="predicted"/>
<dbReference type="EMBL" id="CP126970">
    <property type="protein sequence ID" value="WIM69959.1"/>
    <property type="molecule type" value="Genomic_DNA"/>
</dbReference>
<dbReference type="GO" id="GO:0008237">
    <property type="term" value="F:metallopeptidase activity"/>
    <property type="evidence" value="ECO:0007669"/>
    <property type="project" value="UniProtKB-KW"/>
</dbReference>
<evidence type="ECO:0000313" key="3">
    <source>
        <dbReference type="EMBL" id="WIM69959.1"/>
    </source>
</evidence>
<reference evidence="3 4" key="1">
    <citation type="submission" date="2023-05" db="EMBL/GenBank/DDBJ databases">
        <title>Corynebacterium suedekumii sp. nov. and Corynebacterium breve sp. nov. isolated from raw cow's milk.</title>
        <authorList>
            <person name="Baer M.K."/>
            <person name="Mehl L."/>
            <person name="Hellmuth R."/>
            <person name="Marke G."/>
            <person name="Lipski A."/>
        </authorList>
    </citation>
    <scope>NUCLEOTIDE SEQUENCE [LARGE SCALE GENOMIC DNA]</scope>
    <source>
        <strain evidence="3 4">LM112</strain>
    </source>
</reference>
<dbReference type="Proteomes" id="UP001238805">
    <property type="component" value="Chromosome"/>
</dbReference>
<organism evidence="3 4">
    <name type="scientific">Corynebacterium suedekumii</name>
    <dbReference type="NCBI Taxonomy" id="3049801"/>
    <lineage>
        <taxon>Bacteria</taxon>
        <taxon>Bacillati</taxon>
        <taxon>Actinomycetota</taxon>
        <taxon>Actinomycetes</taxon>
        <taxon>Mycobacteriales</taxon>
        <taxon>Corynebacteriaceae</taxon>
        <taxon>Corynebacterium</taxon>
    </lineage>
</organism>
<feature type="domain" description="CAAX prenyl protease 2/Lysostaphin resistance protein A-like" evidence="2">
    <location>
        <begin position="80"/>
        <end position="168"/>
    </location>
</feature>
<dbReference type="Pfam" id="PF02517">
    <property type="entry name" value="Rce1-like"/>
    <property type="match status" value="1"/>
</dbReference>
<evidence type="ECO:0000256" key="1">
    <source>
        <dbReference type="SAM" id="Phobius"/>
    </source>
</evidence>
<protein>
    <submittedName>
        <fullName evidence="3">CPBP family intramembrane metalloprotease</fullName>
        <ecNumber evidence="3">3.4.-.-</ecNumber>
    </submittedName>
</protein>
<dbReference type="EC" id="3.4.-.-" evidence="3"/>
<keyword evidence="1" id="KW-1133">Transmembrane helix</keyword>
<feature type="transmembrane region" description="Helical" evidence="1">
    <location>
        <begin position="109"/>
        <end position="127"/>
    </location>
</feature>
<evidence type="ECO:0000313" key="4">
    <source>
        <dbReference type="Proteomes" id="UP001238805"/>
    </source>
</evidence>
<keyword evidence="3" id="KW-0378">Hydrolase</keyword>
<evidence type="ECO:0000259" key="2">
    <source>
        <dbReference type="Pfam" id="PF02517"/>
    </source>
</evidence>
<dbReference type="InterPro" id="IPR003675">
    <property type="entry name" value="Rce1/LyrA-like_dom"/>
</dbReference>
<feature type="transmembrane region" description="Helical" evidence="1">
    <location>
        <begin position="73"/>
        <end position="97"/>
    </location>
</feature>
<name>A0ABY8VK69_9CORY</name>
<sequence length="175" mass="18898">MSMLVIWIIPTLLWLLVHRFSPGAVGVAGLFWPRWRWLAAGVGVGVLSLGLGWLALSLIPASSLDHPDVTGPIVSLVGGLSVAAAALGEEIFFRGFLQGLLDRWRGPHLALWGQAFAFLIPHLLLLLIDVHLYPLVIVQFGVGILLGWLRLRSDSLWPAAVAHVITNVGTGLLLV</sequence>
<keyword evidence="1" id="KW-0472">Membrane</keyword>
<keyword evidence="3" id="KW-0482">Metalloprotease</keyword>
<feature type="transmembrane region" description="Helical" evidence="1">
    <location>
        <begin position="35"/>
        <end position="61"/>
    </location>
</feature>
<keyword evidence="3" id="KW-0645">Protease</keyword>
<feature type="transmembrane region" description="Helical" evidence="1">
    <location>
        <begin position="132"/>
        <end position="149"/>
    </location>
</feature>